<dbReference type="GO" id="GO:0008610">
    <property type="term" value="P:lipid biosynthetic process"/>
    <property type="evidence" value="ECO:0007669"/>
    <property type="project" value="UniProtKB-ARBA"/>
</dbReference>
<feature type="transmembrane region" description="Helical" evidence="9">
    <location>
        <begin position="21"/>
        <end position="38"/>
    </location>
</feature>
<feature type="region of interest" description="Disordered" evidence="8">
    <location>
        <begin position="576"/>
        <end position="598"/>
    </location>
</feature>
<dbReference type="InterPro" id="IPR050297">
    <property type="entry name" value="LipidA_mod_glycosyltrf_83"/>
</dbReference>
<evidence type="ECO:0000256" key="2">
    <source>
        <dbReference type="ARBA" id="ARBA00022475"/>
    </source>
</evidence>
<evidence type="ECO:0000256" key="8">
    <source>
        <dbReference type="SAM" id="MobiDB-lite"/>
    </source>
</evidence>
<dbReference type="GO" id="GO:0005886">
    <property type="term" value="C:plasma membrane"/>
    <property type="evidence" value="ECO:0007669"/>
    <property type="project" value="UniProtKB-SubCell"/>
</dbReference>
<sequence>MVKNLRFKSNLENARELKWRVSIGLLVLFSGFTNLWGLANVARSEYYATVPKSMSKNFGNFIFGAMDPGGVITVDKIPGSFWIPAIFVKLFGFSTWAITVPNALAAIAATLVITFVVKKYYGMTAGLIAGWILATSPIVVAVARSNQPQSIYYLATAIAIRYAVVALKESSRKALIWAGIWIAIAFHTYMLLAWVLWPPLIIGYLVTSQSWRTKLKDLSLAGSISFLTSGFWILLVALIPSSHRPYIGGTNSNSGLELVLGYNGLGRFTQKFVAGADVTSRTFTPPFGGEPSPFRLFNVFLIGQIGWLLPTAIVSIVLLVYLRHKSPEFIFATSYLIVQYLVFSAVKGMHQFYVSTMIIPIALIIVIGIYQFGKENRPYFIITVLMITLAWAFLITLDLRTYLFPTPLFQAALLIGFLVISVFSFRRIPEIASSALFVGALVFTPAIWSVDTVKLSDAYNPMAGPSFAELGLANAQKAMNRVGGLVEKQEKRKVAAKDDKKLIDYIRTKSDSKFALATFTGMTAARYITATEDFIYPIGGFNGEDPDPTLAKFKSLVETGSIRFVLTNAGNSFNPEASDRKKDYSRGNNGRAKTGNKESIQNWVNQNCALDPYSIYAARLLDCKK</sequence>
<dbReference type="AlphaFoldDB" id="A0A6J6UDH7"/>
<feature type="domain" description="Putative mannosyltransferase YkcA/B-like C-terminal" evidence="11">
    <location>
        <begin position="502"/>
        <end position="607"/>
    </location>
</feature>
<feature type="transmembrane region" description="Helical" evidence="9">
    <location>
        <begin position="218"/>
        <end position="239"/>
    </location>
</feature>
<evidence type="ECO:0000313" key="12">
    <source>
        <dbReference type="EMBL" id="CAB4757902.1"/>
    </source>
</evidence>
<keyword evidence="2" id="KW-1003">Cell membrane</keyword>
<dbReference type="GO" id="GO:0010041">
    <property type="term" value="P:response to iron(III) ion"/>
    <property type="evidence" value="ECO:0007669"/>
    <property type="project" value="TreeGrafter"/>
</dbReference>
<keyword evidence="7 9" id="KW-0472">Membrane</keyword>
<dbReference type="Pfam" id="PF13231">
    <property type="entry name" value="PMT_2"/>
    <property type="match status" value="1"/>
</dbReference>
<dbReference type="Pfam" id="PF24878">
    <property type="entry name" value="YkcB_C"/>
    <property type="match status" value="1"/>
</dbReference>
<evidence type="ECO:0000256" key="4">
    <source>
        <dbReference type="ARBA" id="ARBA00022679"/>
    </source>
</evidence>
<keyword evidence="5 9" id="KW-0812">Transmembrane</keyword>
<feature type="domain" description="Glycosyltransferase RgtA/B/C/D-like" evidence="10">
    <location>
        <begin position="76"/>
        <end position="217"/>
    </location>
</feature>
<feature type="transmembrane region" description="Helical" evidence="9">
    <location>
        <begin position="379"/>
        <end position="397"/>
    </location>
</feature>
<evidence type="ECO:0000256" key="6">
    <source>
        <dbReference type="ARBA" id="ARBA00022989"/>
    </source>
</evidence>
<evidence type="ECO:0000256" key="5">
    <source>
        <dbReference type="ARBA" id="ARBA00022692"/>
    </source>
</evidence>
<evidence type="ECO:0000259" key="10">
    <source>
        <dbReference type="Pfam" id="PF13231"/>
    </source>
</evidence>
<evidence type="ECO:0000256" key="9">
    <source>
        <dbReference type="SAM" id="Phobius"/>
    </source>
</evidence>
<evidence type="ECO:0000256" key="1">
    <source>
        <dbReference type="ARBA" id="ARBA00004651"/>
    </source>
</evidence>
<evidence type="ECO:0000256" key="3">
    <source>
        <dbReference type="ARBA" id="ARBA00022676"/>
    </source>
</evidence>
<dbReference type="EMBL" id="CAEZZG010000012">
    <property type="protein sequence ID" value="CAB4757902.1"/>
    <property type="molecule type" value="Genomic_DNA"/>
</dbReference>
<keyword evidence="4" id="KW-0808">Transferase</keyword>
<keyword evidence="3" id="KW-0328">Glycosyltransferase</keyword>
<keyword evidence="6 9" id="KW-1133">Transmembrane helix</keyword>
<feature type="transmembrane region" description="Helical" evidence="9">
    <location>
        <begin position="431"/>
        <end position="450"/>
    </location>
</feature>
<comment type="subcellular location">
    <subcellularLocation>
        <location evidence="1">Cell membrane</location>
        <topology evidence="1">Multi-pass membrane protein</topology>
    </subcellularLocation>
</comment>
<feature type="transmembrane region" description="Helical" evidence="9">
    <location>
        <begin position="120"/>
        <end position="143"/>
    </location>
</feature>
<dbReference type="PANTHER" id="PTHR33908:SF3">
    <property type="entry name" value="UNDECAPRENYL PHOSPHATE-ALPHA-4-AMINO-4-DEOXY-L-ARABINOSE ARABINOSYL TRANSFERASE"/>
    <property type="match status" value="1"/>
</dbReference>
<dbReference type="InterPro" id="IPR038731">
    <property type="entry name" value="RgtA/B/C-like"/>
</dbReference>
<accession>A0A6J6UDH7</accession>
<feature type="transmembrane region" description="Helical" evidence="9">
    <location>
        <begin position="403"/>
        <end position="424"/>
    </location>
</feature>
<reference evidence="12" key="1">
    <citation type="submission" date="2020-05" db="EMBL/GenBank/DDBJ databases">
        <authorList>
            <person name="Chiriac C."/>
            <person name="Salcher M."/>
            <person name="Ghai R."/>
            <person name="Kavagutti S V."/>
        </authorList>
    </citation>
    <scope>NUCLEOTIDE SEQUENCE</scope>
</reference>
<name>A0A6J6UDH7_9ZZZZ</name>
<gene>
    <name evidence="12" type="ORF">UFOPK2844_00884</name>
</gene>
<feature type="transmembrane region" description="Helical" evidence="9">
    <location>
        <begin position="86"/>
        <end position="114"/>
    </location>
</feature>
<evidence type="ECO:0000259" key="11">
    <source>
        <dbReference type="Pfam" id="PF24878"/>
    </source>
</evidence>
<evidence type="ECO:0000256" key="7">
    <source>
        <dbReference type="ARBA" id="ARBA00023136"/>
    </source>
</evidence>
<dbReference type="PANTHER" id="PTHR33908">
    <property type="entry name" value="MANNOSYLTRANSFERASE YKCB-RELATED"/>
    <property type="match status" value="1"/>
</dbReference>
<feature type="transmembrane region" description="Helical" evidence="9">
    <location>
        <begin position="296"/>
        <end position="322"/>
    </location>
</feature>
<organism evidence="12">
    <name type="scientific">freshwater metagenome</name>
    <dbReference type="NCBI Taxonomy" id="449393"/>
    <lineage>
        <taxon>unclassified sequences</taxon>
        <taxon>metagenomes</taxon>
        <taxon>ecological metagenomes</taxon>
    </lineage>
</organism>
<feature type="transmembrane region" description="Helical" evidence="9">
    <location>
        <begin position="352"/>
        <end position="372"/>
    </location>
</feature>
<dbReference type="InterPro" id="IPR056785">
    <property type="entry name" value="YkcA/B-like_C"/>
</dbReference>
<feature type="transmembrane region" description="Helical" evidence="9">
    <location>
        <begin position="329"/>
        <end position="346"/>
    </location>
</feature>
<feature type="transmembrane region" description="Helical" evidence="9">
    <location>
        <begin position="174"/>
        <end position="197"/>
    </location>
</feature>
<protein>
    <submittedName>
        <fullName evidence="12">Unannotated protein</fullName>
    </submittedName>
</protein>
<proteinExistence type="predicted"/>
<dbReference type="GO" id="GO:0016763">
    <property type="term" value="F:pentosyltransferase activity"/>
    <property type="evidence" value="ECO:0007669"/>
    <property type="project" value="TreeGrafter"/>
</dbReference>